<keyword evidence="3" id="KW-1185">Reference proteome</keyword>
<dbReference type="InterPro" id="IPR014500">
    <property type="entry name" value="UCP019307_cupin"/>
</dbReference>
<dbReference type="CDD" id="cd02219">
    <property type="entry name" value="cupin_YjlB-like"/>
    <property type="match status" value="1"/>
</dbReference>
<reference evidence="2 3" key="1">
    <citation type="submission" date="2019-04" db="EMBL/GenBank/DDBJ databases">
        <title>High contiguity whole genome sequence and gene annotation resource for two Venturia nashicola isolates.</title>
        <authorList>
            <person name="Prokchorchik M."/>
            <person name="Won K."/>
            <person name="Lee Y."/>
            <person name="Choi E.D."/>
            <person name="Segonzac C."/>
            <person name="Sohn K.H."/>
        </authorList>
    </citation>
    <scope>NUCLEOTIDE SEQUENCE [LARGE SCALE GENOMIC DNA]</scope>
    <source>
        <strain evidence="2 3">PRI2</strain>
    </source>
</reference>
<dbReference type="AlphaFoldDB" id="A0A4Z1PAI2"/>
<organism evidence="2 3">
    <name type="scientific">Venturia nashicola</name>
    <dbReference type="NCBI Taxonomy" id="86259"/>
    <lineage>
        <taxon>Eukaryota</taxon>
        <taxon>Fungi</taxon>
        <taxon>Dikarya</taxon>
        <taxon>Ascomycota</taxon>
        <taxon>Pezizomycotina</taxon>
        <taxon>Dothideomycetes</taxon>
        <taxon>Pleosporomycetidae</taxon>
        <taxon>Venturiales</taxon>
        <taxon>Venturiaceae</taxon>
        <taxon>Venturia</taxon>
    </lineage>
</organism>
<sequence length="192" mass="21748">MTALNRHISVSEMPEVTSLSKLKVSSYFIPAHNLIPNTTIQKKPLMIYHDAFPSAHGPSQIENHLDSLGVVRSQWRYTMYSKNHFHSNTHEVLAVSSGKARLCFGGEENEGRVELEAKKGDVIIVPAGVSHRLMENMIYGDGFEMVGSYPVGKEWDMCYGRPGERERIEDIKNVEWFKKDPIYGDQGPVLNR</sequence>
<dbReference type="PIRSF" id="PIRSF019307">
    <property type="entry name" value="UCP019307"/>
    <property type="match status" value="1"/>
</dbReference>
<dbReference type="PANTHER" id="PTHR36448:SF3">
    <property type="entry name" value="CUPIN TYPE-2 DOMAIN-CONTAINING PROTEIN"/>
    <property type="match status" value="1"/>
</dbReference>
<name>A0A4Z1PAI2_9PEZI</name>
<feature type="domain" description="Cupin type-2" evidence="1">
    <location>
        <begin position="81"/>
        <end position="133"/>
    </location>
</feature>
<proteinExistence type="predicted"/>
<dbReference type="InterPro" id="IPR014710">
    <property type="entry name" value="RmlC-like_jellyroll"/>
</dbReference>
<evidence type="ECO:0000313" key="3">
    <source>
        <dbReference type="Proteomes" id="UP000298493"/>
    </source>
</evidence>
<evidence type="ECO:0000313" key="2">
    <source>
        <dbReference type="EMBL" id="TID26388.1"/>
    </source>
</evidence>
<dbReference type="EMBL" id="SNSC02000002">
    <property type="protein sequence ID" value="TID26388.1"/>
    <property type="molecule type" value="Genomic_DNA"/>
</dbReference>
<accession>A0A4Z1PAI2</accession>
<dbReference type="Proteomes" id="UP000298493">
    <property type="component" value="Unassembled WGS sequence"/>
</dbReference>
<dbReference type="Pfam" id="PF07883">
    <property type="entry name" value="Cupin_2"/>
    <property type="match status" value="1"/>
</dbReference>
<dbReference type="STRING" id="86259.A0A4Z1PAI2"/>
<evidence type="ECO:0000259" key="1">
    <source>
        <dbReference type="Pfam" id="PF07883"/>
    </source>
</evidence>
<gene>
    <name evidence="2" type="ORF">E6O75_ATG00881</name>
</gene>
<dbReference type="InterPro" id="IPR047121">
    <property type="entry name" value="YjiB-like"/>
</dbReference>
<dbReference type="Gene3D" id="2.60.120.10">
    <property type="entry name" value="Jelly Rolls"/>
    <property type="match status" value="1"/>
</dbReference>
<protein>
    <submittedName>
        <fullName evidence="2">Cupin domain-containing protein</fullName>
    </submittedName>
</protein>
<dbReference type="PANTHER" id="PTHR36448">
    <property type="entry name" value="BLR7373 PROTEIN"/>
    <property type="match status" value="1"/>
</dbReference>
<dbReference type="InterPro" id="IPR013096">
    <property type="entry name" value="Cupin_2"/>
</dbReference>
<comment type="caution">
    <text evidence="2">The sequence shown here is derived from an EMBL/GenBank/DDBJ whole genome shotgun (WGS) entry which is preliminary data.</text>
</comment>
<dbReference type="SUPFAM" id="SSF51182">
    <property type="entry name" value="RmlC-like cupins"/>
    <property type="match status" value="1"/>
</dbReference>
<dbReference type="InterPro" id="IPR011051">
    <property type="entry name" value="RmlC_Cupin_sf"/>
</dbReference>